<dbReference type="EMBL" id="SRZB01000001">
    <property type="protein sequence ID" value="TGY00637.1"/>
    <property type="molecule type" value="Genomic_DNA"/>
</dbReference>
<sequence>MKKKFLSVLLSVSMLMTMGGVSALAATGIAAKEETTAETVAEKNLLRMWYDEPASASGLTGNDLWEQMTLPIGNSFMGANVYGEIVNERLTFNQKTLWNGGPSTRRPDYKGGNIEVSNGVQMSEKYQEVVEAFKNNASNATNLCSALVGKGMDDGYGSYQSWGDIYLTFNGLTESDYTDYSRDLDFQTGAAHVDFTQSGTDYHREYFMSYPDNVLAMKLTAKGNNKLNLNVKFPVDNDENDVVNRNLGKNAEYTVDASAGTIIMKGSLQDNQMKMSSVLQVVTGGTKTAGADGQSLDISDTDEVVIFVSAGTDYKNTFYNEDESVNYYYRTGETDEQVAARVKALVDTAKEKGYEEVKNSHLADYQELFERVDLDLGQTAQAAEKTTDDLLAAYKNATATAAEKRLLEVTLYQYGRYLTIASSREGDLPSNLQGVWQNRVGNGSQVAWGSDYHANVNLQMNYWPTYAANLTECATPLIDFINSLREPGKVTAQTYFGTEAGFSAHTQINPLGWTCPGWSFDWGWSPAAIPWILQNCWEYYEYTGDLEYMREHLYPMMKEEALLYDQILVDSGVEITLEDGTKSTRLATAPAYSPEHGARTLGNTYEGTLVWQLYEDTIKAAELLGVDEDKVAEWKATQSRLAPIEIGKSGQIKEWYTEEEFNKDANGNNIGEGYGHRHISHMLGLYPGDLITEEHPEWMAAAKVSMENRTDDSTGWGMAQRICTWARLGDGNHAYKVIGNLLGSKIYKNLWDTHPPFQIDGNFGYTAGVNELLMQSNMDYINLLPALPDAWETGHVYGLLARGNFEVDVEWKNGCIAEAVITSNNGGEAVIQCDNIFLAEVVDEDGNEVTVTNMADNRIAFDTIEGMSYTISKIPETEELEMPTALHTIRNGNQITLSWNPVDANVTYTVYRKIGDGELMEAASGLSEAQYVDNQAYGIMGEITYQVIAVSGSGTESQPAQVTQRFGDKVLDDRDARIQYTGNWGSWYSEDEANYHYTTRHINNPQGGETVYLEFCGTKIEVIAPTNRDRGYLDISIDGHASERVNCYTSGVNRQSTIFSKEGLADGSHTILITVPNEKDSASSGTKVEIDAFKIYAPAAEVPELPAGEKSQVLVSESNRVMIQWDEVQNAESYKVYVDGEEVATSTEPYAWIENLEPEQDYTFTVKAVVNGSESSSATEVQASTAEKADNDPGAAPDKVTGLTAVKSDSETKAKLLWKASKDAEKYMVYIDGEYVGETVDTAYVLSGLDASRTYKAMVFAVSAKNRKSDRAAISFKTTELQEESLHISSVAAFSAITVKNGTAFEQLTLPKSVQVTLNSGETQELEVTWQKGNYNGTVAGTYTLYGDIKLSKNILNPDNKKASITVTVEKGQTGTNPGPNPTPNPGPGPVPDPGVKPEPKKGDVVDSPDGSRYKVLDVKNKTAMLVSVKNKKKATMNVPATVMLNGYKHKVVQIGDKVMKRNSKLKKVVLGKYVTTIGKQAFMNCKNLKSVQLKGKVLKTIKSGAFKKTSAKLVVSAKKMSKKQKVKLLKNLKRAGAGKKTKVK</sequence>
<comment type="caution">
    <text evidence="1">The sequence shown here is derived from an EMBL/GenBank/DDBJ whole genome shotgun (WGS) entry which is preliminary data.</text>
</comment>
<reference evidence="1" key="1">
    <citation type="submission" date="2019-04" db="EMBL/GenBank/DDBJ databases">
        <title>Microbes associate with the intestines of laboratory mice.</title>
        <authorList>
            <person name="Navarre W."/>
            <person name="Wong E."/>
            <person name="Huang K."/>
            <person name="Tropini C."/>
            <person name="Ng K."/>
            <person name="Yu B."/>
        </authorList>
    </citation>
    <scope>NUCLEOTIDE SEQUENCE</scope>
    <source>
        <strain evidence="1">NM72_1-8</strain>
    </source>
</reference>
<accession>A0AC61R325</accession>
<proteinExistence type="predicted"/>
<evidence type="ECO:0000313" key="2">
    <source>
        <dbReference type="Proteomes" id="UP000307720"/>
    </source>
</evidence>
<evidence type="ECO:0000313" key="1">
    <source>
        <dbReference type="EMBL" id="TGY00637.1"/>
    </source>
</evidence>
<keyword evidence="2" id="KW-1185">Reference proteome</keyword>
<protein>
    <submittedName>
        <fullName evidence="1">Uncharacterized protein</fullName>
    </submittedName>
</protein>
<organism evidence="1 2">
    <name type="scientific">Hominisplanchenecus murintestinalis</name>
    <dbReference type="NCBI Taxonomy" id="2941517"/>
    <lineage>
        <taxon>Bacteria</taxon>
        <taxon>Bacillati</taxon>
        <taxon>Bacillota</taxon>
        <taxon>Clostridia</taxon>
        <taxon>Lachnospirales</taxon>
        <taxon>Lachnospiraceae</taxon>
        <taxon>Hominisplanchenecus</taxon>
    </lineage>
</organism>
<gene>
    <name evidence="1" type="ORF">E5357_00190</name>
</gene>
<name>A0AC61R325_9FIRM</name>
<dbReference type="Proteomes" id="UP000307720">
    <property type="component" value="Unassembled WGS sequence"/>
</dbReference>